<protein>
    <submittedName>
        <fullName evidence="1">Uncharacterized protein</fullName>
    </submittedName>
</protein>
<proteinExistence type="predicted"/>
<name>A0A8C9ULY0_SPEDA</name>
<reference evidence="1" key="1">
    <citation type="submission" date="2025-08" db="UniProtKB">
        <authorList>
            <consortium name="Ensembl"/>
        </authorList>
    </citation>
    <scope>IDENTIFICATION</scope>
</reference>
<evidence type="ECO:0000313" key="1">
    <source>
        <dbReference type="Ensembl" id="ENSSDAP00000005990.1"/>
    </source>
</evidence>
<accession>A0A8C9ULY0</accession>
<dbReference type="AlphaFoldDB" id="A0A8C9ULY0"/>
<dbReference type="InterPro" id="IPR029186">
    <property type="entry name" value="PXT1"/>
</dbReference>
<organism evidence="1 2">
    <name type="scientific">Spermophilus dauricus</name>
    <name type="common">Daurian ground squirrel</name>
    <dbReference type="NCBI Taxonomy" id="99837"/>
    <lineage>
        <taxon>Eukaryota</taxon>
        <taxon>Metazoa</taxon>
        <taxon>Chordata</taxon>
        <taxon>Craniata</taxon>
        <taxon>Vertebrata</taxon>
        <taxon>Euteleostomi</taxon>
        <taxon>Mammalia</taxon>
        <taxon>Eutheria</taxon>
        <taxon>Euarchontoglires</taxon>
        <taxon>Glires</taxon>
        <taxon>Rodentia</taxon>
        <taxon>Sciuromorpha</taxon>
        <taxon>Sciuridae</taxon>
        <taxon>Xerinae</taxon>
        <taxon>Marmotini</taxon>
        <taxon>Spermophilus</taxon>
    </lineage>
</organism>
<keyword evidence="2" id="KW-1185">Reference proteome</keyword>
<evidence type="ECO:0000313" key="2">
    <source>
        <dbReference type="Proteomes" id="UP000694422"/>
    </source>
</evidence>
<dbReference type="Proteomes" id="UP000694422">
    <property type="component" value="Unplaced"/>
</dbReference>
<sequence length="52" mass="6252">KKGRRYGSMVKHPCIQFLDLQQEARDALVHFTLSVFRRIQVLLRSLWNNRLL</sequence>
<dbReference type="Pfam" id="PF15214">
    <property type="entry name" value="PXT1"/>
    <property type="match status" value="1"/>
</dbReference>
<dbReference type="Ensembl" id="ENSSDAT00000006850.1">
    <property type="protein sequence ID" value="ENSSDAP00000005990.1"/>
    <property type="gene ID" value="ENSSDAG00000005579.1"/>
</dbReference>
<reference evidence="1" key="2">
    <citation type="submission" date="2025-09" db="UniProtKB">
        <authorList>
            <consortium name="Ensembl"/>
        </authorList>
    </citation>
    <scope>IDENTIFICATION</scope>
</reference>